<dbReference type="InterPro" id="IPR020057">
    <property type="entry name" value="Ribosomal_bL25_b-dom"/>
</dbReference>
<evidence type="ECO:0000256" key="6">
    <source>
        <dbReference type="SAM" id="MobiDB-lite"/>
    </source>
</evidence>
<dbReference type="CDD" id="cd00495">
    <property type="entry name" value="Ribosomal_L25_TL5_CTC"/>
    <property type="match status" value="1"/>
</dbReference>
<keyword evidence="4 5" id="KW-0687">Ribonucleoprotein</keyword>
<feature type="compositionally biased region" description="Acidic residues" evidence="6">
    <location>
        <begin position="217"/>
        <end position="232"/>
    </location>
</feature>
<evidence type="ECO:0000259" key="8">
    <source>
        <dbReference type="Pfam" id="PF14693"/>
    </source>
</evidence>
<dbReference type="InterPro" id="IPR020056">
    <property type="entry name" value="Rbsml_bL25/Gln-tRNA_synth_N"/>
</dbReference>
<protein>
    <recommendedName>
        <fullName evidence="5">Large ribosomal subunit protein bL25</fullName>
    </recommendedName>
    <alternativeName>
        <fullName evidence="5">General stress protein CTC</fullName>
    </alternativeName>
</protein>
<dbReference type="InterPro" id="IPR011035">
    <property type="entry name" value="Ribosomal_bL25/Gln-tRNA_synth"/>
</dbReference>
<feature type="domain" description="Large ribosomal subunit protein bL25 L25" evidence="7">
    <location>
        <begin position="8"/>
        <end position="93"/>
    </location>
</feature>
<evidence type="ECO:0000256" key="3">
    <source>
        <dbReference type="ARBA" id="ARBA00022980"/>
    </source>
</evidence>
<dbReference type="NCBIfam" id="TIGR00731">
    <property type="entry name" value="bL25_bact_ctc"/>
    <property type="match status" value="1"/>
</dbReference>
<name>A0A2M6WZV4_9BACT</name>
<dbReference type="Proteomes" id="UP000230731">
    <property type="component" value="Unassembled WGS sequence"/>
</dbReference>
<evidence type="ECO:0000256" key="5">
    <source>
        <dbReference type="HAMAP-Rule" id="MF_01334"/>
    </source>
</evidence>
<evidence type="ECO:0000313" key="10">
    <source>
        <dbReference type="Proteomes" id="UP000230731"/>
    </source>
</evidence>
<organism evidence="9 10">
    <name type="scientific">Candidatus Andersenbacteria bacterium CG10_big_fil_rev_8_21_14_0_10_54_11</name>
    <dbReference type="NCBI Taxonomy" id="1974485"/>
    <lineage>
        <taxon>Bacteria</taxon>
        <taxon>Candidatus Anderseniibacteriota</taxon>
    </lineage>
</organism>
<dbReference type="SUPFAM" id="SSF50715">
    <property type="entry name" value="Ribosomal protein L25-like"/>
    <property type="match status" value="1"/>
</dbReference>
<comment type="subunit">
    <text evidence="5">Part of the 50S ribosomal subunit; part of the 5S rRNA/L5/L18/L25 subcomplex. Contacts the 5S rRNA. Binds to the 5S rRNA independently of L5 and L18.</text>
</comment>
<evidence type="ECO:0000256" key="4">
    <source>
        <dbReference type="ARBA" id="ARBA00023274"/>
    </source>
</evidence>
<comment type="caution">
    <text evidence="9">The sequence shown here is derived from an EMBL/GenBank/DDBJ whole genome shotgun (WGS) entry which is preliminary data.</text>
</comment>
<comment type="function">
    <text evidence="5">This is one of the proteins that binds to the 5S RNA in the ribosome where it forms part of the central protuberance.</text>
</comment>
<feature type="compositionally biased region" description="Basic and acidic residues" evidence="6">
    <location>
        <begin position="202"/>
        <end position="216"/>
    </location>
</feature>
<dbReference type="AlphaFoldDB" id="A0A2M6WZV4"/>
<accession>A0A2M6WZV4</accession>
<dbReference type="PANTHER" id="PTHR33284:SF1">
    <property type="entry name" value="RIBOSOMAL PROTEIN L25_GLN-TRNA SYNTHETASE, ANTI-CODON-BINDING DOMAIN-CONTAINING PROTEIN"/>
    <property type="match status" value="1"/>
</dbReference>
<dbReference type="Pfam" id="PF14693">
    <property type="entry name" value="Ribosomal_TL5_C"/>
    <property type="match status" value="1"/>
</dbReference>
<dbReference type="Gene3D" id="2.170.120.20">
    <property type="entry name" value="Ribosomal protein L25, beta domain"/>
    <property type="match status" value="1"/>
</dbReference>
<dbReference type="InterPro" id="IPR001021">
    <property type="entry name" value="Ribosomal_bL25_long"/>
</dbReference>
<dbReference type="HAMAP" id="MF_01334">
    <property type="entry name" value="Ribosomal_bL25_CTC"/>
    <property type="match status" value="1"/>
</dbReference>
<gene>
    <name evidence="5" type="primary">rplY</name>
    <name evidence="5" type="synonym">ctc</name>
    <name evidence="9" type="ORF">COT71_01310</name>
</gene>
<dbReference type="InterPro" id="IPR029751">
    <property type="entry name" value="Ribosomal_L25_dom"/>
</dbReference>
<feature type="domain" description="Large ribosomal subunit protein bL25 beta" evidence="8">
    <location>
        <begin position="101"/>
        <end position="186"/>
    </location>
</feature>
<keyword evidence="2 5" id="KW-0694">RNA-binding</keyword>
<evidence type="ECO:0000313" key="9">
    <source>
        <dbReference type="EMBL" id="PIT98331.1"/>
    </source>
</evidence>
<evidence type="ECO:0000256" key="1">
    <source>
        <dbReference type="ARBA" id="ARBA00022730"/>
    </source>
</evidence>
<sequence length="232" mass="25520">MAQKIQLDASARSDAAKTHRRRQEIPAVLYGANIPSVTLAIRRAAFERAFAAAGYTTLIELAMQEDTGAREHLVLVREVQRHPLKNTITHIDFYQPRLDRKIHADVPLHFTGESPAVKNLAGILIHPLEEVEIEALPADLPHTIEVDISILTDFDTAIHIKDLVIPAGVDILNEAEELVAAVQKPKSEEELEAALAEPVAEEVDKVEKVEDKGKAEEGDDAAEVAEDEEKKG</sequence>
<proteinExistence type="inferred from homology"/>
<keyword evidence="1 5" id="KW-0699">rRNA-binding</keyword>
<dbReference type="GO" id="GO:0003735">
    <property type="term" value="F:structural constituent of ribosome"/>
    <property type="evidence" value="ECO:0007669"/>
    <property type="project" value="InterPro"/>
</dbReference>
<dbReference type="InterPro" id="IPR037121">
    <property type="entry name" value="Ribosomal_bL25_C"/>
</dbReference>
<dbReference type="Pfam" id="PF01386">
    <property type="entry name" value="Ribosomal_L25p"/>
    <property type="match status" value="1"/>
</dbReference>
<dbReference type="PANTHER" id="PTHR33284">
    <property type="entry name" value="RIBOSOMAL PROTEIN L25/GLN-TRNA SYNTHETASE, ANTI-CODON-BINDING DOMAIN-CONTAINING PROTEIN"/>
    <property type="match status" value="1"/>
</dbReference>
<dbReference type="Gene3D" id="2.40.240.10">
    <property type="entry name" value="Ribosomal Protein L25, Chain P"/>
    <property type="match status" value="1"/>
</dbReference>
<keyword evidence="3 5" id="KW-0689">Ribosomal protein</keyword>
<feature type="region of interest" description="Disordered" evidence="6">
    <location>
        <begin position="192"/>
        <end position="232"/>
    </location>
</feature>
<comment type="similarity">
    <text evidence="5">Belongs to the bacterial ribosomal protein bL25 family. CTC subfamily.</text>
</comment>
<dbReference type="GO" id="GO:0022625">
    <property type="term" value="C:cytosolic large ribosomal subunit"/>
    <property type="evidence" value="ECO:0007669"/>
    <property type="project" value="TreeGrafter"/>
</dbReference>
<dbReference type="EMBL" id="PEZP01000015">
    <property type="protein sequence ID" value="PIT98331.1"/>
    <property type="molecule type" value="Genomic_DNA"/>
</dbReference>
<reference evidence="10" key="1">
    <citation type="submission" date="2017-09" db="EMBL/GenBank/DDBJ databases">
        <title>Depth-based differentiation of microbial function through sediment-hosted aquifers and enrichment of novel symbionts in the deep terrestrial subsurface.</title>
        <authorList>
            <person name="Probst A.J."/>
            <person name="Ladd B."/>
            <person name="Jarett J.K."/>
            <person name="Geller-Mcgrath D.E."/>
            <person name="Sieber C.M.K."/>
            <person name="Emerson J.B."/>
            <person name="Anantharaman K."/>
            <person name="Thomas B.C."/>
            <person name="Malmstrom R."/>
            <person name="Stieglmeier M."/>
            <person name="Klingl A."/>
            <person name="Woyke T."/>
            <person name="Ryan C.M."/>
            <person name="Banfield J.F."/>
        </authorList>
    </citation>
    <scope>NUCLEOTIDE SEQUENCE [LARGE SCALE GENOMIC DNA]</scope>
</reference>
<dbReference type="GO" id="GO:0008097">
    <property type="term" value="F:5S rRNA binding"/>
    <property type="evidence" value="ECO:0007669"/>
    <property type="project" value="InterPro"/>
</dbReference>
<evidence type="ECO:0000259" key="7">
    <source>
        <dbReference type="Pfam" id="PF01386"/>
    </source>
</evidence>
<dbReference type="InterPro" id="IPR020930">
    <property type="entry name" value="Ribosomal_uL5_bac-type"/>
</dbReference>
<evidence type="ECO:0000256" key="2">
    <source>
        <dbReference type="ARBA" id="ARBA00022884"/>
    </source>
</evidence>
<dbReference type="GO" id="GO:0006412">
    <property type="term" value="P:translation"/>
    <property type="evidence" value="ECO:0007669"/>
    <property type="project" value="UniProtKB-UniRule"/>
</dbReference>